<name>A0A5B7EQP5_PORTR</name>
<comment type="caution">
    <text evidence="2">The sequence shown here is derived from an EMBL/GenBank/DDBJ whole genome shotgun (WGS) entry which is preliminary data.</text>
</comment>
<dbReference type="AlphaFoldDB" id="A0A5B7EQP5"/>
<gene>
    <name evidence="2" type="ORF">E2C01_029136</name>
</gene>
<feature type="region of interest" description="Disordered" evidence="1">
    <location>
        <begin position="209"/>
        <end position="271"/>
    </location>
</feature>
<evidence type="ECO:0000256" key="1">
    <source>
        <dbReference type="SAM" id="MobiDB-lite"/>
    </source>
</evidence>
<dbReference type="OrthoDB" id="10070774at2759"/>
<feature type="region of interest" description="Disordered" evidence="1">
    <location>
        <begin position="143"/>
        <end position="169"/>
    </location>
</feature>
<keyword evidence="3" id="KW-1185">Reference proteome</keyword>
<proteinExistence type="predicted"/>
<reference evidence="2 3" key="1">
    <citation type="submission" date="2019-05" db="EMBL/GenBank/DDBJ databases">
        <title>Another draft genome of Portunus trituberculatus and its Hox gene families provides insights of decapod evolution.</title>
        <authorList>
            <person name="Jeong J.-H."/>
            <person name="Song I."/>
            <person name="Kim S."/>
            <person name="Choi T."/>
            <person name="Kim D."/>
            <person name="Ryu S."/>
            <person name="Kim W."/>
        </authorList>
    </citation>
    <scope>NUCLEOTIDE SEQUENCE [LARGE SCALE GENOMIC DNA]</scope>
    <source>
        <tissue evidence="2">Muscle</tissue>
    </source>
</reference>
<feature type="compositionally biased region" description="Polar residues" evidence="1">
    <location>
        <begin position="223"/>
        <end position="239"/>
    </location>
</feature>
<sequence length="271" mass="30391">MHRSTCAAPGEWYLPEGFLTQSLDQDSDSEVTTGGANITESLQETYRDRLLDGLECNNRNSGLSIQEEEEDIFSETRQEILNLLATKYGFYLDQQEEEEQQFVRAALQLLKTGVPLENEDYYSKPPPPVRQNTLDLSVLKDDSASDDKVGEASGSEAEEDFPKKGLQARSNTLTEFKDLPGLQEEEQCTQPAFLEELQEGLRRRGLKWTLSTEEDLSPRNEEQSQTDTSENVVDTSQESEVIAPSEDAPCEEESGGQGDSIMHTLAHNFQL</sequence>
<evidence type="ECO:0000313" key="2">
    <source>
        <dbReference type="EMBL" id="MPC35705.1"/>
    </source>
</evidence>
<dbReference type="Proteomes" id="UP000324222">
    <property type="component" value="Unassembled WGS sequence"/>
</dbReference>
<dbReference type="EMBL" id="VSRR010003328">
    <property type="protein sequence ID" value="MPC35705.1"/>
    <property type="molecule type" value="Genomic_DNA"/>
</dbReference>
<evidence type="ECO:0000313" key="3">
    <source>
        <dbReference type="Proteomes" id="UP000324222"/>
    </source>
</evidence>
<protein>
    <submittedName>
        <fullName evidence="2">Uncharacterized protein</fullName>
    </submittedName>
</protein>
<accession>A0A5B7EQP5</accession>
<organism evidence="2 3">
    <name type="scientific">Portunus trituberculatus</name>
    <name type="common">Swimming crab</name>
    <name type="synonym">Neptunus trituberculatus</name>
    <dbReference type="NCBI Taxonomy" id="210409"/>
    <lineage>
        <taxon>Eukaryota</taxon>
        <taxon>Metazoa</taxon>
        <taxon>Ecdysozoa</taxon>
        <taxon>Arthropoda</taxon>
        <taxon>Crustacea</taxon>
        <taxon>Multicrustacea</taxon>
        <taxon>Malacostraca</taxon>
        <taxon>Eumalacostraca</taxon>
        <taxon>Eucarida</taxon>
        <taxon>Decapoda</taxon>
        <taxon>Pleocyemata</taxon>
        <taxon>Brachyura</taxon>
        <taxon>Eubrachyura</taxon>
        <taxon>Portunoidea</taxon>
        <taxon>Portunidae</taxon>
        <taxon>Portuninae</taxon>
        <taxon>Portunus</taxon>
    </lineage>
</organism>